<protein>
    <submittedName>
        <fullName evidence="1">Uncharacterized protein</fullName>
    </submittedName>
</protein>
<dbReference type="Proteomes" id="UP000092124">
    <property type="component" value="Unassembled WGS sequence"/>
</dbReference>
<evidence type="ECO:0000313" key="1">
    <source>
        <dbReference type="EMBL" id="OBS74760.1"/>
    </source>
</evidence>
<dbReference type="AlphaFoldDB" id="A0A1A6HA50"/>
<proteinExistence type="predicted"/>
<sequence>MAVFEEHPFRPGTIAKMKEILPIRVQHHPCFVMTGLLCDQSRPALGESDFTASPFIIRKKPDWSGGSSSGVDQLGRANVNLTLVPAQQKAFEPKWTHHKQAPVYWNGRTEVMHQFALEVFPDHHTSSTSPQHNHISSTGSPTGVVQLFGIGTDIVSAPVPKMLLLMPWTPELGT</sequence>
<reference evidence="1 2" key="1">
    <citation type="submission" date="2016-06" db="EMBL/GenBank/DDBJ databases">
        <title>The Draft Genome Sequence and Annotation of the Desert Woodrat Neotoma lepida.</title>
        <authorList>
            <person name="Campbell M."/>
            <person name="Oakeson K.F."/>
            <person name="Yandell M."/>
            <person name="Halpert J.R."/>
            <person name="Dearing D."/>
        </authorList>
    </citation>
    <scope>NUCLEOTIDE SEQUENCE [LARGE SCALE GENOMIC DNA]</scope>
    <source>
        <strain evidence="1">417</strain>
        <tissue evidence="1">Liver</tissue>
    </source>
</reference>
<keyword evidence="2" id="KW-1185">Reference proteome</keyword>
<accession>A0A1A6HA50</accession>
<organism evidence="1 2">
    <name type="scientific">Neotoma lepida</name>
    <name type="common">Desert woodrat</name>
    <dbReference type="NCBI Taxonomy" id="56216"/>
    <lineage>
        <taxon>Eukaryota</taxon>
        <taxon>Metazoa</taxon>
        <taxon>Chordata</taxon>
        <taxon>Craniata</taxon>
        <taxon>Vertebrata</taxon>
        <taxon>Euteleostomi</taxon>
        <taxon>Mammalia</taxon>
        <taxon>Eutheria</taxon>
        <taxon>Euarchontoglires</taxon>
        <taxon>Glires</taxon>
        <taxon>Rodentia</taxon>
        <taxon>Myomorpha</taxon>
        <taxon>Muroidea</taxon>
        <taxon>Cricetidae</taxon>
        <taxon>Neotominae</taxon>
        <taxon>Neotoma</taxon>
    </lineage>
</organism>
<comment type="caution">
    <text evidence="1">The sequence shown here is derived from an EMBL/GenBank/DDBJ whole genome shotgun (WGS) entry which is preliminary data.</text>
</comment>
<evidence type="ECO:0000313" key="2">
    <source>
        <dbReference type="Proteomes" id="UP000092124"/>
    </source>
</evidence>
<gene>
    <name evidence="1" type="ORF">A6R68_14693</name>
</gene>
<name>A0A1A6HA50_NEOLE</name>
<dbReference type="EMBL" id="LZPO01044394">
    <property type="protein sequence ID" value="OBS74760.1"/>
    <property type="molecule type" value="Genomic_DNA"/>
</dbReference>